<dbReference type="InterPro" id="IPR008279">
    <property type="entry name" value="PEP-util_enz_mobile_dom"/>
</dbReference>
<accession>A0ABR5F2E8</accession>
<feature type="region of interest" description="Disordered" evidence="1">
    <location>
        <begin position="544"/>
        <end position="577"/>
    </location>
</feature>
<protein>
    <submittedName>
        <fullName evidence="3">PEP-utilizing protein mobile subunit</fullName>
    </submittedName>
</protein>
<organism evidence="3 4">
    <name type="scientific">Protofrankia coriariae</name>
    <dbReference type="NCBI Taxonomy" id="1562887"/>
    <lineage>
        <taxon>Bacteria</taxon>
        <taxon>Bacillati</taxon>
        <taxon>Actinomycetota</taxon>
        <taxon>Actinomycetes</taxon>
        <taxon>Frankiales</taxon>
        <taxon>Frankiaceae</taxon>
        <taxon>Protofrankia</taxon>
    </lineage>
</organism>
<dbReference type="InterPro" id="IPR051549">
    <property type="entry name" value="PEP_Utilizing_Enz"/>
</dbReference>
<dbReference type="Pfam" id="PF00391">
    <property type="entry name" value="PEP-utilizers"/>
    <property type="match status" value="1"/>
</dbReference>
<dbReference type="Proteomes" id="UP000035425">
    <property type="component" value="Unassembled WGS sequence"/>
</dbReference>
<evidence type="ECO:0000256" key="1">
    <source>
        <dbReference type="SAM" id="MobiDB-lite"/>
    </source>
</evidence>
<dbReference type="InterPro" id="IPR036637">
    <property type="entry name" value="Phosphohistidine_dom_sf"/>
</dbReference>
<dbReference type="EMBL" id="JWIO01000023">
    <property type="protein sequence ID" value="KLL10899.1"/>
    <property type="molecule type" value="Genomic_DNA"/>
</dbReference>
<keyword evidence="4" id="KW-1185">Reference proteome</keyword>
<gene>
    <name evidence="3" type="ORF">FrCorBMG51_14765</name>
</gene>
<dbReference type="PANTHER" id="PTHR43615:SF1">
    <property type="entry name" value="PPDK_N DOMAIN-CONTAINING PROTEIN"/>
    <property type="match status" value="1"/>
</dbReference>
<sequence>MTINVDPSGPLHTQSRLERFWSTTNVGEALPGVATPLGWSLWGPAVDVGVRDCFARMGALASGDVRVQDDPNDAVAAVFYGRAALNVNFFCEMGGLLPGSGPDAIARQLLGEVPAGIPLARSRRRLPFVAVRMPYALATIRRDVIARTGPTKAWWQAWVPRFDTLDEAGARHALAEGRDRFTEMIRVQAGGVFIGVQAVYDQLLTLIEKAGLDHAQANALVAGQGSHAETDIIFDLWRMGRGELDLDAFLTEHGYHGPREGEVSGRVWREDPTPVLRLAAQYGERDDAQDPALAAAERTRARERAERELLAGLPAAQRPGAKLVLKLAVSRIPLRGVAKAAYLQALDVARGAARRLGTLLATDGRLDDPEDVFLFEVSELVDGLPAGAKEIAARRRAQRADFLRHDIPTHWQGRPAPFELAPADDTSGASDAQDAQATVSGIGASGGIAEGFVRVVHDPTFNDIEPDEVLVCVTTDPSWASVLFLSSALVVDIGGLLSHAAVVAREVGVPCVIGTGNGTRVLRTGDRVRVDGNKGTVEILRRAAEGADRDGVTRGSTKSDSTKSDSVIRDSELESTA</sequence>
<evidence type="ECO:0000259" key="2">
    <source>
        <dbReference type="Pfam" id="PF00391"/>
    </source>
</evidence>
<feature type="compositionally biased region" description="Basic and acidic residues" evidence="1">
    <location>
        <begin position="560"/>
        <end position="577"/>
    </location>
</feature>
<dbReference type="SUPFAM" id="SSF52009">
    <property type="entry name" value="Phosphohistidine domain"/>
    <property type="match status" value="1"/>
</dbReference>
<evidence type="ECO:0000313" key="4">
    <source>
        <dbReference type="Proteomes" id="UP000035425"/>
    </source>
</evidence>
<name>A0ABR5F2E8_9ACTN</name>
<comment type="caution">
    <text evidence="3">The sequence shown here is derived from an EMBL/GenBank/DDBJ whole genome shotgun (WGS) entry which is preliminary data.</text>
</comment>
<reference evidence="3 4" key="1">
    <citation type="submission" date="2014-12" db="EMBL/GenBank/DDBJ databases">
        <title>Frankia sp. BMG5.1 draft genome.</title>
        <authorList>
            <person name="Gtari M."/>
            <person name="Ghodhbane-Gtari F."/>
            <person name="Nouioui I."/>
            <person name="Ktari A."/>
            <person name="Hezbri K."/>
            <person name="Mimouni W."/>
            <person name="Sbissi I."/>
            <person name="Ayari A."/>
            <person name="Yamanaka T."/>
            <person name="Normand P."/>
            <person name="Tisa L.S."/>
            <person name="Boudabous A."/>
        </authorList>
    </citation>
    <scope>NUCLEOTIDE SEQUENCE [LARGE SCALE GENOMIC DNA]</scope>
    <source>
        <strain evidence="3 4">BMG5.1</strain>
    </source>
</reference>
<dbReference type="Gene3D" id="3.50.30.10">
    <property type="entry name" value="Phosphohistidine domain"/>
    <property type="match status" value="1"/>
</dbReference>
<feature type="domain" description="PEP-utilising enzyme mobile" evidence="2">
    <location>
        <begin position="464"/>
        <end position="535"/>
    </location>
</feature>
<dbReference type="RefSeq" id="WP_047223648.1">
    <property type="nucleotide sequence ID" value="NZ_JWIO01000023.1"/>
</dbReference>
<proteinExistence type="predicted"/>
<dbReference type="PANTHER" id="PTHR43615">
    <property type="entry name" value="PHOSPHOENOLPYRUVATE SYNTHASE-RELATED"/>
    <property type="match status" value="1"/>
</dbReference>
<evidence type="ECO:0000313" key="3">
    <source>
        <dbReference type="EMBL" id="KLL10899.1"/>
    </source>
</evidence>